<name>A0A6J4SPS4_9ACTN</name>
<dbReference type="EMBL" id="CADCVO010000364">
    <property type="protein sequence ID" value="CAA9501449.1"/>
    <property type="molecule type" value="Genomic_DNA"/>
</dbReference>
<sequence length="25" mass="2260">MGLGAMEVGPGCAEGSAPADPGGEV</sequence>
<reference evidence="2" key="1">
    <citation type="submission" date="2020-02" db="EMBL/GenBank/DDBJ databases">
        <authorList>
            <person name="Meier V. D."/>
        </authorList>
    </citation>
    <scope>NUCLEOTIDE SEQUENCE</scope>
    <source>
        <strain evidence="2">AVDCRST_MAG13</strain>
    </source>
</reference>
<gene>
    <name evidence="2" type="ORF">AVDCRST_MAG13-2289</name>
</gene>
<dbReference type="AlphaFoldDB" id="A0A6J4SPS4"/>
<accession>A0A6J4SPS4</accession>
<proteinExistence type="predicted"/>
<evidence type="ECO:0000256" key="1">
    <source>
        <dbReference type="SAM" id="MobiDB-lite"/>
    </source>
</evidence>
<feature type="region of interest" description="Disordered" evidence="1">
    <location>
        <begin position="1"/>
        <end position="25"/>
    </location>
</feature>
<feature type="non-terminal residue" evidence="2">
    <location>
        <position position="25"/>
    </location>
</feature>
<evidence type="ECO:0000313" key="2">
    <source>
        <dbReference type="EMBL" id="CAA9501449.1"/>
    </source>
</evidence>
<organism evidence="2">
    <name type="scientific">uncultured Solirubrobacteraceae bacterium</name>
    <dbReference type="NCBI Taxonomy" id="1162706"/>
    <lineage>
        <taxon>Bacteria</taxon>
        <taxon>Bacillati</taxon>
        <taxon>Actinomycetota</taxon>
        <taxon>Thermoleophilia</taxon>
        <taxon>Solirubrobacterales</taxon>
        <taxon>Solirubrobacteraceae</taxon>
        <taxon>environmental samples</taxon>
    </lineage>
</organism>
<protein>
    <submittedName>
        <fullName evidence="2">Uncharacterized protein</fullName>
    </submittedName>
</protein>